<organism evidence="8 9">
    <name type="scientific">Bondarzewia mesenterica</name>
    <dbReference type="NCBI Taxonomy" id="1095465"/>
    <lineage>
        <taxon>Eukaryota</taxon>
        <taxon>Fungi</taxon>
        <taxon>Dikarya</taxon>
        <taxon>Basidiomycota</taxon>
        <taxon>Agaricomycotina</taxon>
        <taxon>Agaricomycetes</taxon>
        <taxon>Russulales</taxon>
        <taxon>Bondarzewiaceae</taxon>
        <taxon>Bondarzewia</taxon>
    </lineage>
</organism>
<feature type="region of interest" description="Disordered" evidence="6">
    <location>
        <begin position="170"/>
        <end position="195"/>
    </location>
</feature>
<comment type="subunit">
    <text evidence="4">Weakly associates with the stable SPT16-POB3 heterodimer to form the FACT complex.</text>
</comment>
<feature type="compositionally biased region" description="Basic and acidic residues" evidence="6">
    <location>
        <begin position="241"/>
        <end position="266"/>
    </location>
</feature>
<protein>
    <recommendedName>
        <fullName evidence="7">HMG box domain-containing protein</fullName>
    </recommendedName>
</protein>
<accession>A0A4S4M5Y5</accession>
<sequence>MSVRAANERRLKIPWEMISKEGDRPKNETARPTVTVQLPPGPARASTQPLPYTRPPAPAYPPSTTSLHRLPSEYLNRKSIVHSVSLGALIDGDAVVVVDVDPLWAFDERKARRVLGSSCWAARLLPSDLLIFGPRVGMLADRVATRRCPRKPRRPRSVAPVRSLHASCAEPIHAQRKAAGKSEKAPRAKKVKDPKAPKRAMSAYMFFSQDWRERIRTENPDASFGEVGKLLGAKWKELDESEKKPYIEQAARDKQRAEQDKAEYEGKNAGSGDGDEEEE</sequence>
<dbReference type="InterPro" id="IPR050342">
    <property type="entry name" value="HMGB"/>
</dbReference>
<feature type="region of interest" description="Disordered" evidence="6">
    <location>
        <begin position="16"/>
        <end position="55"/>
    </location>
</feature>
<dbReference type="FunFam" id="1.10.30.10:FF:000016">
    <property type="entry name" value="FACT complex subunit SSRP1"/>
    <property type="match status" value="1"/>
</dbReference>
<dbReference type="InterPro" id="IPR036910">
    <property type="entry name" value="HMG_box_dom_sf"/>
</dbReference>
<feature type="DNA-binding region" description="HMG box" evidence="5">
    <location>
        <begin position="197"/>
        <end position="265"/>
    </location>
</feature>
<comment type="caution">
    <text evidence="8">The sequence shown here is derived from an EMBL/GenBank/DDBJ whole genome shotgun (WGS) entry which is preliminary data.</text>
</comment>
<proteinExistence type="inferred from homology"/>
<evidence type="ECO:0000256" key="1">
    <source>
        <dbReference type="ARBA" id="ARBA00023125"/>
    </source>
</evidence>
<feature type="domain" description="HMG box" evidence="7">
    <location>
        <begin position="197"/>
        <end position="265"/>
    </location>
</feature>
<dbReference type="SMART" id="SM00398">
    <property type="entry name" value="HMG"/>
    <property type="match status" value="1"/>
</dbReference>
<dbReference type="OrthoDB" id="1919336at2759"/>
<dbReference type="GO" id="GO:0003677">
    <property type="term" value="F:DNA binding"/>
    <property type="evidence" value="ECO:0007669"/>
    <property type="project" value="UniProtKB-UniRule"/>
</dbReference>
<evidence type="ECO:0000256" key="2">
    <source>
        <dbReference type="ARBA" id="ARBA00023242"/>
    </source>
</evidence>
<evidence type="ECO:0000259" key="7">
    <source>
        <dbReference type="PROSITE" id="PS50118"/>
    </source>
</evidence>
<feature type="region of interest" description="Disordered" evidence="6">
    <location>
        <begin position="241"/>
        <end position="279"/>
    </location>
</feature>
<feature type="compositionally biased region" description="Basic and acidic residues" evidence="6">
    <location>
        <begin position="16"/>
        <end position="29"/>
    </location>
</feature>
<reference evidence="8 9" key="1">
    <citation type="submission" date="2019-02" db="EMBL/GenBank/DDBJ databases">
        <title>Genome sequencing of the rare red list fungi Bondarzewia mesenterica.</title>
        <authorList>
            <person name="Buettner E."/>
            <person name="Kellner H."/>
        </authorList>
    </citation>
    <scope>NUCLEOTIDE SEQUENCE [LARGE SCALE GENOMIC DNA]</scope>
    <source>
        <strain evidence="8 9">DSM 108281</strain>
    </source>
</reference>
<dbReference type="Proteomes" id="UP000310158">
    <property type="component" value="Unassembled WGS sequence"/>
</dbReference>
<comment type="similarity">
    <text evidence="3">Belongs to the NHP6 family.</text>
</comment>
<dbReference type="PANTHER" id="PTHR48112">
    <property type="entry name" value="HIGH MOBILITY GROUP PROTEIN DSP1"/>
    <property type="match status" value="1"/>
</dbReference>
<keyword evidence="9" id="KW-1185">Reference proteome</keyword>
<dbReference type="GO" id="GO:0005634">
    <property type="term" value="C:nucleus"/>
    <property type="evidence" value="ECO:0007669"/>
    <property type="project" value="UniProtKB-UniRule"/>
</dbReference>
<dbReference type="InterPro" id="IPR009071">
    <property type="entry name" value="HMG_box_dom"/>
</dbReference>
<evidence type="ECO:0000256" key="6">
    <source>
        <dbReference type="SAM" id="MobiDB-lite"/>
    </source>
</evidence>
<dbReference type="AlphaFoldDB" id="A0A4S4M5Y5"/>
<dbReference type="EMBL" id="SGPL01000082">
    <property type="protein sequence ID" value="THH18220.1"/>
    <property type="molecule type" value="Genomic_DNA"/>
</dbReference>
<dbReference type="PROSITE" id="PS50118">
    <property type="entry name" value="HMG_BOX_2"/>
    <property type="match status" value="1"/>
</dbReference>
<keyword evidence="1 5" id="KW-0238">DNA-binding</keyword>
<evidence type="ECO:0000313" key="9">
    <source>
        <dbReference type="Proteomes" id="UP000310158"/>
    </source>
</evidence>
<dbReference type="Gene3D" id="1.10.30.10">
    <property type="entry name" value="High mobility group box domain"/>
    <property type="match status" value="1"/>
</dbReference>
<evidence type="ECO:0000256" key="4">
    <source>
        <dbReference type="ARBA" id="ARBA00064996"/>
    </source>
</evidence>
<feature type="compositionally biased region" description="Basic and acidic residues" evidence="6">
    <location>
        <begin position="180"/>
        <end position="195"/>
    </location>
</feature>
<dbReference type="PANTHER" id="PTHR48112:SF22">
    <property type="entry name" value="MITOCHONDRIAL TRANSCRIPTION FACTOR A, ISOFORM B"/>
    <property type="match status" value="1"/>
</dbReference>
<keyword evidence="2 5" id="KW-0539">Nucleus</keyword>
<name>A0A4S4M5Y5_9AGAM</name>
<evidence type="ECO:0000256" key="5">
    <source>
        <dbReference type="PROSITE-ProRule" id="PRU00267"/>
    </source>
</evidence>
<dbReference type="SUPFAM" id="SSF47095">
    <property type="entry name" value="HMG-box"/>
    <property type="match status" value="1"/>
</dbReference>
<dbReference type="CDD" id="cd01390">
    <property type="entry name" value="HMG-box_NHP6-like"/>
    <property type="match status" value="1"/>
</dbReference>
<evidence type="ECO:0000256" key="3">
    <source>
        <dbReference type="ARBA" id="ARBA00043963"/>
    </source>
</evidence>
<evidence type="ECO:0000313" key="8">
    <source>
        <dbReference type="EMBL" id="THH18220.1"/>
    </source>
</evidence>
<gene>
    <name evidence="8" type="ORF">EW146_g2719</name>
</gene>
<dbReference type="Pfam" id="PF00505">
    <property type="entry name" value="HMG_box"/>
    <property type="match status" value="1"/>
</dbReference>